<dbReference type="InterPro" id="IPR005693">
    <property type="entry name" value="Mce"/>
</dbReference>
<evidence type="ECO:0000256" key="1">
    <source>
        <dbReference type="SAM" id="Phobius"/>
    </source>
</evidence>
<organism evidence="3 4">
    <name type="scientific">Mycobacterium aquaticum</name>
    <dbReference type="NCBI Taxonomy" id="1927124"/>
    <lineage>
        <taxon>Bacteria</taxon>
        <taxon>Bacillati</taxon>
        <taxon>Actinomycetota</taxon>
        <taxon>Actinomycetes</taxon>
        <taxon>Mycobacteriales</taxon>
        <taxon>Mycobacteriaceae</taxon>
        <taxon>Mycobacterium</taxon>
    </lineage>
</organism>
<dbReference type="InterPro" id="IPR003399">
    <property type="entry name" value="Mce/MlaD"/>
</dbReference>
<keyword evidence="1" id="KW-0472">Membrane</keyword>
<dbReference type="Pfam" id="PF02470">
    <property type="entry name" value="MlaD"/>
    <property type="match status" value="1"/>
</dbReference>
<sequence>MFLVKLIDLFVGAVIFLFVKDQRKHNPSIPLALGMIGTITLIAIMLVSIGVPRLVYQVRTNAYAAELANASGLTSGDPVYVAGVPAGRVEQVALAGNHVQVGFRLDKAQPLGNRTTVTVRLRTVLGKRFLDVMPAGSVNPQDSRTIPLARTTVPYSLDEVGRQAARATTGVEQQPLADMMNTLTESMPGDSAELGRVLAGISSASSAFAQNGDKVDELLRISRSLSELLVQQSDSLSATAANAQHIVSALTARRQALTDIVTNLGAILRQLSAVYGAKQQDFGELVTKLAAVTGTLKANADKIEQTLVQMPPAIRAVTNATGNGTWADVNSPSLVMPDNLLCFLNVQRECR</sequence>
<name>A0A1X0B6U3_9MYCO</name>
<dbReference type="AlphaFoldDB" id="A0A1X0B6U3"/>
<dbReference type="GO" id="GO:0005576">
    <property type="term" value="C:extracellular region"/>
    <property type="evidence" value="ECO:0007669"/>
    <property type="project" value="TreeGrafter"/>
</dbReference>
<feature type="transmembrane region" description="Helical" evidence="1">
    <location>
        <begin position="29"/>
        <end position="51"/>
    </location>
</feature>
<dbReference type="Proteomes" id="UP000192448">
    <property type="component" value="Unassembled WGS sequence"/>
</dbReference>
<proteinExistence type="predicted"/>
<dbReference type="PANTHER" id="PTHR33371:SF18">
    <property type="entry name" value="MCE-FAMILY PROTEIN MCE3C"/>
    <property type="match status" value="1"/>
</dbReference>
<keyword evidence="1" id="KW-0812">Transmembrane</keyword>
<dbReference type="InterPro" id="IPR052336">
    <property type="entry name" value="MlaD_Phospholipid_Transporter"/>
</dbReference>
<accession>A0A1X0B6U3</accession>
<comment type="caution">
    <text evidence="3">The sequence shown here is derived from an EMBL/GenBank/DDBJ whole genome shotgun (WGS) entry which is preliminary data.</text>
</comment>
<keyword evidence="1" id="KW-1133">Transmembrane helix</keyword>
<dbReference type="NCBIfam" id="TIGR00996">
    <property type="entry name" value="Mtu_fam_mce"/>
    <property type="match status" value="1"/>
</dbReference>
<dbReference type="OrthoDB" id="3456055at2"/>
<protein>
    <submittedName>
        <fullName evidence="3">Virulence factor Mce</fullName>
    </submittedName>
</protein>
<dbReference type="STRING" id="1927124.BST13_05380"/>
<feature type="domain" description="Mce/MlaD" evidence="2">
    <location>
        <begin position="60"/>
        <end position="134"/>
    </location>
</feature>
<reference evidence="3 4" key="1">
    <citation type="submission" date="2017-02" db="EMBL/GenBank/DDBJ databases">
        <title>The new phylogeny of genus Mycobacterium.</title>
        <authorList>
            <person name="Tortoli E."/>
            <person name="Trovato A."/>
            <person name="Cirillo D.M."/>
        </authorList>
    </citation>
    <scope>NUCLEOTIDE SEQUENCE [LARGE SCALE GENOMIC DNA]</scope>
    <source>
        <strain evidence="3 4">RW6</strain>
    </source>
</reference>
<evidence type="ECO:0000313" key="4">
    <source>
        <dbReference type="Proteomes" id="UP000192448"/>
    </source>
</evidence>
<keyword evidence="4" id="KW-1185">Reference proteome</keyword>
<dbReference type="EMBL" id="MVHF01000004">
    <property type="protein sequence ID" value="ORA38042.1"/>
    <property type="molecule type" value="Genomic_DNA"/>
</dbReference>
<evidence type="ECO:0000259" key="2">
    <source>
        <dbReference type="Pfam" id="PF02470"/>
    </source>
</evidence>
<gene>
    <name evidence="3" type="ORF">BST13_05380</name>
</gene>
<dbReference type="PANTHER" id="PTHR33371">
    <property type="entry name" value="INTERMEMBRANE PHOSPHOLIPID TRANSPORT SYSTEM BINDING PROTEIN MLAD-RELATED"/>
    <property type="match status" value="1"/>
</dbReference>
<feature type="transmembrane region" description="Helical" evidence="1">
    <location>
        <begin position="6"/>
        <end position="22"/>
    </location>
</feature>
<dbReference type="RefSeq" id="WP_083161448.1">
    <property type="nucleotide sequence ID" value="NZ_MVHF01000004.1"/>
</dbReference>
<evidence type="ECO:0000313" key="3">
    <source>
        <dbReference type="EMBL" id="ORA38042.1"/>
    </source>
</evidence>